<keyword evidence="21" id="KW-1185">Reference proteome</keyword>
<dbReference type="STRING" id="1245528.M3IWG6"/>
<feature type="transmembrane region" description="Helical" evidence="16">
    <location>
        <begin position="220"/>
        <end position="238"/>
    </location>
</feature>
<evidence type="ECO:0000256" key="6">
    <source>
        <dbReference type="ARBA" id="ARBA00022857"/>
    </source>
</evidence>
<organism evidence="20 21">
    <name type="scientific">Candida maltosa (strain Xu316)</name>
    <name type="common">Yeast</name>
    <dbReference type="NCBI Taxonomy" id="1245528"/>
    <lineage>
        <taxon>Eukaryota</taxon>
        <taxon>Fungi</taxon>
        <taxon>Dikarya</taxon>
        <taxon>Ascomycota</taxon>
        <taxon>Saccharomycotina</taxon>
        <taxon>Pichiomycetes</taxon>
        <taxon>Debaryomycetaceae</taxon>
        <taxon>Candida/Lodderomyces clade</taxon>
        <taxon>Candida</taxon>
    </lineage>
</organism>
<protein>
    <recommendedName>
        <fullName evidence="14">Probable metalloreductase AIM14</fullName>
    </recommendedName>
</protein>
<sequence>MDIEPRHGGENHTVNIKYGYIIFGLSGAYILLFSLINYTQIRLWEKNNRFSKFWNNLNHPKIWMVILGWFLIIFFIGGHKITEFSEQYTTVAKRYGRVAYCLVPLDIYLILRPSDVINLKSGYYLDNLKIHKWVSRLIGLCVLLHAIGFFYKWKSEGTLISKSFSFLNFLGVVVFVLFSVLVIVSIRSLRRRNYTVFYIIHNLTSWSMVVLIAFHARPGVTVFAIISLLLFIYQFYFLKFYKSFTVNSLKVIDTPISTMSIVKIPFPTNFPTNWFPGSHVRLNYASFSFKSLVLPSHPFTISSIPQQGTTNLTLIIKKTNNFQINSTDNYSLTGPFISLPPPFFTSAKSINIICGGSGISYGLPIFNHFKSFSTNFPIKLVWTVRNVHDLFIMNQLDLTDVQVFVTSIDGQNQQQQEEGGSGGAVPLFVVEDEEGHGLLHDDNDIPLQNMSAKKGDVKKEEENEEPKRGYSLGRPKFDEVFAEEDPHTEFEMNDKWMIACGSDALIQDSKKWARDKGYSFFYEKYEM</sequence>
<feature type="transmembrane region" description="Helical" evidence="16">
    <location>
        <begin position="163"/>
        <end position="184"/>
    </location>
</feature>
<dbReference type="SFLD" id="SFLDF00463">
    <property type="entry name" value="AIM14"/>
    <property type="match status" value="1"/>
</dbReference>
<keyword evidence="5" id="KW-0274">FAD</keyword>
<keyword evidence="6" id="KW-0521">NADP</keyword>
<evidence type="ECO:0000259" key="18">
    <source>
        <dbReference type="Pfam" id="PF08022"/>
    </source>
</evidence>
<feature type="domain" description="Ferric reductase NAD binding" evidence="19">
    <location>
        <begin position="349"/>
        <end position="512"/>
    </location>
</feature>
<evidence type="ECO:0000256" key="11">
    <source>
        <dbReference type="ARBA" id="ARBA00023136"/>
    </source>
</evidence>
<keyword evidence="4 16" id="KW-0812">Transmembrane</keyword>
<dbReference type="Pfam" id="PF08030">
    <property type="entry name" value="NAD_binding_6"/>
    <property type="match status" value="1"/>
</dbReference>
<evidence type="ECO:0000313" key="21">
    <source>
        <dbReference type="Proteomes" id="UP000011777"/>
    </source>
</evidence>
<comment type="caution">
    <text evidence="20">The sequence shown here is derived from an EMBL/GenBank/DDBJ whole genome shotgun (WGS) entry which is preliminary data.</text>
</comment>
<dbReference type="CDD" id="cd06186">
    <property type="entry name" value="NOX_Duox_like_FAD_NADP"/>
    <property type="match status" value="1"/>
</dbReference>
<dbReference type="GO" id="GO:0033215">
    <property type="term" value="P:reductive iron assimilation"/>
    <property type="evidence" value="ECO:0007669"/>
    <property type="project" value="TreeGrafter"/>
</dbReference>
<evidence type="ECO:0000256" key="5">
    <source>
        <dbReference type="ARBA" id="ARBA00022827"/>
    </source>
</evidence>
<comment type="similarity">
    <text evidence="13">Belongs to the ferric reductase (FRE) family. AIM14 subfamily.</text>
</comment>
<feature type="transmembrane region" description="Helical" evidence="16">
    <location>
        <begin position="196"/>
        <end position="214"/>
    </location>
</feature>
<evidence type="ECO:0000256" key="4">
    <source>
        <dbReference type="ARBA" id="ARBA00022692"/>
    </source>
</evidence>
<name>M3IWG6_CANMX</name>
<evidence type="ECO:0000256" key="13">
    <source>
        <dbReference type="ARBA" id="ARBA00038065"/>
    </source>
</evidence>
<evidence type="ECO:0000259" key="17">
    <source>
        <dbReference type="Pfam" id="PF01794"/>
    </source>
</evidence>
<evidence type="ECO:0000256" key="16">
    <source>
        <dbReference type="SAM" id="Phobius"/>
    </source>
</evidence>
<keyword evidence="9" id="KW-0560">Oxidoreductase</keyword>
<feature type="domain" description="Ferric oxidoreductase" evidence="17">
    <location>
        <begin position="96"/>
        <end position="211"/>
    </location>
</feature>
<reference evidence="20 21" key="1">
    <citation type="submission" date="2013-02" db="EMBL/GenBank/DDBJ databases">
        <title>Genome sequence of Candida maltosa Xu316, a potential industrial strain for xylitol and ethanol production.</title>
        <authorList>
            <person name="Yu J."/>
            <person name="Wang Q."/>
            <person name="Geng X."/>
            <person name="Bao W."/>
            <person name="He P."/>
            <person name="Cai J."/>
        </authorList>
    </citation>
    <scope>NUCLEOTIDE SEQUENCE [LARGE SCALE GENOMIC DNA]</scope>
    <source>
        <strain evidence="21">Xu316</strain>
    </source>
</reference>
<keyword evidence="7" id="KW-0249">Electron transport</keyword>
<dbReference type="SFLD" id="SFLDG01168">
    <property type="entry name" value="Ferric_reductase_subgroup_(FRE"/>
    <property type="match status" value="1"/>
</dbReference>
<dbReference type="SUPFAM" id="SSF52343">
    <property type="entry name" value="Ferredoxin reductase-like, C-terminal NADP-linked domain"/>
    <property type="match status" value="1"/>
</dbReference>
<comment type="subcellular location">
    <subcellularLocation>
        <location evidence="1">Membrane</location>
        <topology evidence="1">Multi-pass membrane protein</topology>
    </subcellularLocation>
</comment>
<dbReference type="GO" id="GO:0005886">
    <property type="term" value="C:plasma membrane"/>
    <property type="evidence" value="ECO:0007669"/>
    <property type="project" value="TreeGrafter"/>
</dbReference>
<keyword evidence="2" id="KW-0813">Transport</keyword>
<dbReference type="HOGENOM" id="CLU_036508_0_0_1"/>
<feature type="domain" description="FAD-binding 8" evidence="18">
    <location>
        <begin position="257"/>
        <end position="326"/>
    </location>
</feature>
<keyword evidence="3" id="KW-0285">Flavoprotein</keyword>
<dbReference type="OMA" id="GRMAYCL"/>
<proteinExistence type="inferred from homology"/>
<evidence type="ECO:0000256" key="7">
    <source>
        <dbReference type="ARBA" id="ARBA00022982"/>
    </source>
</evidence>
<dbReference type="GO" id="GO:0000293">
    <property type="term" value="F:ferric-chelate reductase activity"/>
    <property type="evidence" value="ECO:0007669"/>
    <property type="project" value="TreeGrafter"/>
</dbReference>
<dbReference type="PANTHER" id="PTHR11972">
    <property type="entry name" value="NADPH OXIDASE"/>
    <property type="match status" value="1"/>
</dbReference>
<dbReference type="AlphaFoldDB" id="M3IWG6"/>
<dbReference type="PANTHER" id="PTHR11972:SF198">
    <property type="entry name" value="METALLOREDUCTASE AIM14-RELATED"/>
    <property type="match status" value="1"/>
</dbReference>
<dbReference type="Pfam" id="PF01794">
    <property type="entry name" value="Ferric_reduct"/>
    <property type="match status" value="1"/>
</dbReference>
<evidence type="ECO:0000256" key="3">
    <source>
        <dbReference type="ARBA" id="ARBA00022630"/>
    </source>
</evidence>
<gene>
    <name evidence="20" type="ORF">G210_4947</name>
</gene>
<feature type="compositionally biased region" description="Basic and acidic residues" evidence="15">
    <location>
        <begin position="453"/>
        <end position="468"/>
    </location>
</feature>
<dbReference type="EMBL" id="AOGT01000040">
    <property type="protein sequence ID" value="EMG51006.1"/>
    <property type="molecule type" value="Genomic_DNA"/>
</dbReference>
<dbReference type="InterPro" id="IPR050369">
    <property type="entry name" value="RBOH/FRE"/>
</dbReference>
<evidence type="ECO:0000256" key="10">
    <source>
        <dbReference type="ARBA" id="ARBA00023065"/>
    </source>
</evidence>
<feature type="transmembrane region" description="Helical" evidence="16">
    <location>
        <begin position="20"/>
        <end position="41"/>
    </location>
</feature>
<keyword evidence="10" id="KW-0406">Ion transport</keyword>
<dbReference type="eggNOG" id="KOG0039">
    <property type="taxonomic scope" value="Eukaryota"/>
</dbReference>
<evidence type="ECO:0000256" key="1">
    <source>
        <dbReference type="ARBA" id="ARBA00004141"/>
    </source>
</evidence>
<feature type="region of interest" description="Disordered" evidence="15">
    <location>
        <begin position="440"/>
        <end position="478"/>
    </location>
</feature>
<evidence type="ECO:0000259" key="19">
    <source>
        <dbReference type="Pfam" id="PF08030"/>
    </source>
</evidence>
<evidence type="ECO:0000256" key="14">
    <source>
        <dbReference type="ARBA" id="ARBA00039704"/>
    </source>
</evidence>
<dbReference type="InterPro" id="IPR013112">
    <property type="entry name" value="FAD-bd_8"/>
</dbReference>
<keyword evidence="11 16" id="KW-0472">Membrane</keyword>
<evidence type="ECO:0000256" key="15">
    <source>
        <dbReference type="SAM" id="MobiDB-lite"/>
    </source>
</evidence>
<comment type="function">
    <text evidence="12">Probable cell surface metalloreductase. May be involved in iron or copper homeostasis.</text>
</comment>
<feature type="transmembrane region" description="Helical" evidence="16">
    <location>
        <begin position="62"/>
        <end position="82"/>
    </location>
</feature>
<dbReference type="Proteomes" id="UP000011777">
    <property type="component" value="Unassembled WGS sequence"/>
</dbReference>
<dbReference type="InterPro" id="IPR039261">
    <property type="entry name" value="FNR_nucleotide-bd"/>
</dbReference>
<evidence type="ECO:0000256" key="2">
    <source>
        <dbReference type="ARBA" id="ARBA00022448"/>
    </source>
</evidence>
<dbReference type="InterPro" id="IPR013121">
    <property type="entry name" value="Fe_red_NAD-bd_6"/>
</dbReference>
<dbReference type="InterPro" id="IPR013130">
    <property type="entry name" value="Fe3_Rdtase_TM_dom"/>
</dbReference>
<evidence type="ECO:0000256" key="12">
    <source>
        <dbReference type="ARBA" id="ARBA00037386"/>
    </source>
</evidence>
<accession>M3IWG6</accession>
<dbReference type="OrthoDB" id="17725at2759"/>
<keyword evidence="8 16" id="KW-1133">Transmembrane helix</keyword>
<evidence type="ECO:0000313" key="20">
    <source>
        <dbReference type="EMBL" id="EMG51006.1"/>
    </source>
</evidence>
<dbReference type="Pfam" id="PF08022">
    <property type="entry name" value="FAD_binding_8"/>
    <property type="match status" value="1"/>
</dbReference>
<dbReference type="Gene3D" id="3.40.50.80">
    <property type="entry name" value="Nucleotide-binding domain of ferredoxin-NADP reductase (FNR) module"/>
    <property type="match status" value="1"/>
</dbReference>
<evidence type="ECO:0000256" key="9">
    <source>
        <dbReference type="ARBA" id="ARBA00023002"/>
    </source>
</evidence>
<evidence type="ECO:0000256" key="8">
    <source>
        <dbReference type="ARBA" id="ARBA00022989"/>
    </source>
</evidence>
<dbReference type="SFLD" id="SFLDS00052">
    <property type="entry name" value="Ferric_Reductase_Domain"/>
    <property type="match status" value="1"/>
</dbReference>
<feature type="transmembrane region" description="Helical" evidence="16">
    <location>
        <begin position="133"/>
        <end position="151"/>
    </location>
</feature>